<protein>
    <submittedName>
        <fullName evidence="1">Uncharacterized protein</fullName>
    </submittedName>
</protein>
<comment type="caution">
    <text evidence="1">The sequence shown here is derived from an EMBL/GenBank/DDBJ whole genome shotgun (WGS) entry which is preliminary data.</text>
</comment>
<sequence>MGSDHPWNSVRELVTRPAGHVYASVQHCSAYIASAGYALFGLDYLSDDGLSRNTTDVGTLG</sequence>
<proteinExistence type="predicted"/>
<accession>E6QLL1</accession>
<organism evidence="1">
    <name type="scientific">mine drainage metagenome</name>
    <dbReference type="NCBI Taxonomy" id="410659"/>
    <lineage>
        <taxon>unclassified sequences</taxon>
        <taxon>metagenomes</taxon>
        <taxon>ecological metagenomes</taxon>
    </lineage>
</organism>
<dbReference type="AlphaFoldDB" id="E6QLL1"/>
<dbReference type="EMBL" id="CABQ01000185">
    <property type="protein sequence ID" value="CBI08132.1"/>
    <property type="molecule type" value="Genomic_DNA"/>
</dbReference>
<reference evidence="1" key="1">
    <citation type="submission" date="2009-10" db="EMBL/GenBank/DDBJ databases">
        <title>Diversity of trophic interactions inside an arsenic-rich microbial ecosystem.</title>
        <authorList>
            <person name="Bertin P.N."/>
            <person name="Heinrich-Salmeron A."/>
            <person name="Pelletier E."/>
            <person name="Goulhen-Chollet F."/>
            <person name="Arsene-Ploetze F."/>
            <person name="Gallien S."/>
            <person name="Calteau A."/>
            <person name="Vallenet D."/>
            <person name="Casiot C."/>
            <person name="Chane-Woon-Ming B."/>
            <person name="Giloteaux L."/>
            <person name="Barakat M."/>
            <person name="Bonnefoy V."/>
            <person name="Bruneel O."/>
            <person name="Chandler M."/>
            <person name="Cleiss J."/>
            <person name="Duran R."/>
            <person name="Elbaz-Poulichet F."/>
            <person name="Fonknechten N."/>
            <person name="Lauga B."/>
            <person name="Mornico D."/>
            <person name="Ortet P."/>
            <person name="Schaeffer C."/>
            <person name="Siguier P."/>
            <person name="Alexander Thil Smith A."/>
            <person name="Van Dorsselaer A."/>
            <person name="Weissenbach J."/>
            <person name="Medigue C."/>
            <person name="Le Paslier D."/>
        </authorList>
    </citation>
    <scope>NUCLEOTIDE SEQUENCE</scope>
</reference>
<gene>
    <name evidence="1" type="ORF">CARN6_1565</name>
</gene>
<name>E6QLL1_9ZZZZ</name>
<evidence type="ECO:0000313" key="1">
    <source>
        <dbReference type="EMBL" id="CBI08132.1"/>
    </source>
</evidence>